<name>A0A423UGP3_9ACTN</name>
<comment type="catalytic activity">
    <reaction evidence="14">
        <text>ATP + H2O = ADP + phosphate + H(+)</text>
        <dbReference type="Rhea" id="RHEA:13065"/>
        <dbReference type="ChEBI" id="CHEBI:15377"/>
        <dbReference type="ChEBI" id="CHEBI:15378"/>
        <dbReference type="ChEBI" id="CHEBI:30616"/>
        <dbReference type="ChEBI" id="CHEBI:43474"/>
        <dbReference type="ChEBI" id="CHEBI:456216"/>
        <dbReference type="EC" id="5.6.2.4"/>
    </reaction>
</comment>
<keyword evidence="9" id="KW-0238">DNA-binding</keyword>
<gene>
    <name evidence="18" type="ORF">DMP12_14185</name>
</gene>
<dbReference type="Gene3D" id="3.40.50.300">
    <property type="entry name" value="P-loop containing nucleotide triphosphate hydrolases"/>
    <property type="match status" value="4"/>
</dbReference>
<keyword evidence="10" id="KW-0234">DNA repair</keyword>
<dbReference type="CDD" id="cd17932">
    <property type="entry name" value="DEXQc_UvrD"/>
    <property type="match status" value="1"/>
</dbReference>
<dbReference type="GO" id="GO:0033202">
    <property type="term" value="C:DNA helicase complex"/>
    <property type="evidence" value="ECO:0007669"/>
    <property type="project" value="TreeGrafter"/>
</dbReference>
<evidence type="ECO:0000256" key="14">
    <source>
        <dbReference type="ARBA" id="ARBA00048988"/>
    </source>
</evidence>
<dbReference type="InterPro" id="IPR011335">
    <property type="entry name" value="Restrct_endonuc-II-like"/>
</dbReference>
<dbReference type="GO" id="GO:0004527">
    <property type="term" value="F:exonuclease activity"/>
    <property type="evidence" value="ECO:0007669"/>
    <property type="project" value="UniProtKB-KW"/>
</dbReference>
<evidence type="ECO:0000259" key="17">
    <source>
        <dbReference type="PROSITE" id="PS51217"/>
    </source>
</evidence>
<evidence type="ECO:0000256" key="3">
    <source>
        <dbReference type="ARBA" id="ARBA00022741"/>
    </source>
</evidence>
<dbReference type="GO" id="GO:0043138">
    <property type="term" value="F:3'-5' DNA helicase activity"/>
    <property type="evidence" value="ECO:0007669"/>
    <property type="project" value="UniProtKB-EC"/>
</dbReference>
<keyword evidence="2" id="KW-0540">Nuclease</keyword>
<comment type="catalytic activity">
    <reaction evidence="12">
        <text>Couples ATP hydrolysis with the unwinding of duplex DNA by translocating in the 3'-5' direction.</text>
        <dbReference type="EC" id="5.6.2.4"/>
    </reaction>
</comment>
<dbReference type="RefSeq" id="WP_096228291.1">
    <property type="nucleotide sequence ID" value="NZ_CP168029.1"/>
</dbReference>
<dbReference type="InterPro" id="IPR014017">
    <property type="entry name" value="DNA_helicase_UvrD-like_C"/>
</dbReference>
<dbReference type="Proteomes" id="UP000285258">
    <property type="component" value="Unassembled WGS sequence"/>
</dbReference>
<keyword evidence="3 15" id="KW-0547">Nucleotide-binding</keyword>
<dbReference type="GO" id="GO:0005829">
    <property type="term" value="C:cytosol"/>
    <property type="evidence" value="ECO:0007669"/>
    <property type="project" value="TreeGrafter"/>
</dbReference>
<protein>
    <recommendedName>
        <fullName evidence="13">DNA 3'-5' helicase</fullName>
        <ecNumber evidence="13">5.6.2.4</ecNumber>
    </recommendedName>
</protein>
<evidence type="ECO:0000259" key="16">
    <source>
        <dbReference type="PROSITE" id="PS51198"/>
    </source>
</evidence>
<dbReference type="InterPro" id="IPR013986">
    <property type="entry name" value="DExx_box_DNA_helicase_dom_sf"/>
</dbReference>
<dbReference type="SUPFAM" id="SSF52540">
    <property type="entry name" value="P-loop containing nucleoside triphosphate hydrolases"/>
    <property type="match status" value="1"/>
</dbReference>
<keyword evidence="8 15" id="KW-0067">ATP-binding</keyword>
<keyword evidence="6 15" id="KW-0347">Helicase</keyword>
<dbReference type="AlphaFoldDB" id="A0A423UGP3"/>
<reference evidence="19" key="1">
    <citation type="submission" date="2018-05" db="EMBL/GenBank/DDBJ databases">
        <title>Genome Sequencing of selected type strains of the family Eggerthellaceae.</title>
        <authorList>
            <person name="Danylec N."/>
            <person name="Stoll D.A."/>
            <person name="Doetsch A."/>
            <person name="Huch M."/>
        </authorList>
    </citation>
    <scope>NUCLEOTIDE SEQUENCE [LARGE SCALE GENOMIC DNA]</scope>
    <source>
        <strain evidence="19">DSM 27213</strain>
    </source>
</reference>
<dbReference type="PANTHER" id="PTHR11070:SF2">
    <property type="entry name" value="ATP-DEPENDENT DNA HELICASE SRS2"/>
    <property type="match status" value="1"/>
</dbReference>
<dbReference type="GO" id="GO:0000725">
    <property type="term" value="P:recombinational repair"/>
    <property type="evidence" value="ECO:0007669"/>
    <property type="project" value="TreeGrafter"/>
</dbReference>
<evidence type="ECO:0000256" key="9">
    <source>
        <dbReference type="ARBA" id="ARBA00023125"/>
    </source>
</evidence>
<sequence length="1216" mass="127422">MNLDSCTPGQRESVMRVDGPLLVSAGAGSGKTFTLTQRIAYALLPESGPAADGIDEVLAITFTEKAAAEIKARVKRTLRAEGMCEEALKVDAAWISTIHGMCARILRTHALELGLDPAFGIVGDAERADLVAASIDEALGADNDIIERGSYGALFDEFPARSALPSAPSVASMLQTLLDKAVGLRGGLDAVELGPEPPAASALARELLLAYEDVAGALEQAGKSAAAERARVQATEAQEALSAFIAGQPDGCLRDLAAVVDGCAFLPKTFGGSDVKERVAAYQQVHAHVCRSLALGLAWPRAAELMALARDVARRYEDKKRALCKLDNDDLLVRTLAAFEEHPHVAGRYADRFKLVMVDEFQDTSQLQIDLVAHLAGPGLARLCTVGDAQQSIYRFRGADVNVYEAHKRTMRSGEVGALYVELAKNFRSHADVLAFVDRVFEQPHVFGDGFMSLEPHEGRPSAYRGDGPRIDLVLALRPAARGSGVGVDDAKAACARAIARRFAALRACGHAPGDMVVLLGKMSRAETYARALRDEGFECAVTGGSLFAAAPEVRVVARFVEALANPANTAALFEVLTSDMVRLSADDLLELATERDDETGELRRRDLDKGFARLAERADGLPPRLAHAVRLLARAQRDARTRPLSRVVRDAVVRSGWMARLEGQGAAGLACAANVLKAVRLIEQLEGERGLGLASAARAFSAELAAGMKEAPGALSGSGGDVVRIMTIHASKGLEFPIVAVADFAGPALPPGKLVVETCGAAAHASLAAGGSLDAFPGVAKRAGAGGFEDDEDADLAAARRLLEEGGPARDGRGAPACTQDAYRAALRGRAAAEELAEARRKLYVALTRASEALVVAMDAKAPAAGKPPAYPALVDDVRSALCDAADFPEGEALLEYGGSAPARFERIAVQAAGAAFGDADPDAEAEGPACGSDAARAPFAVPRMAGFEPLPRRPWRPAGEDAFSYSSIAPAYAPAFDEAPGGATVAGVGAPSSVDPIVGALPSTLRDEGEEAHLEADADKATALGSAFHRAAQFAVEAGAVPDDARLAAIAEALALSPAQRGRLADACARWFGSAACAETHAWELRRAEVPFVVALDDALMEGEIDLLCTHGAEPGGTALAIDYKTGGSDAETPAQLNGKHLLQAQCYAYALLSQGFDEAELRFVRVERPERPRGAGTASADGPGEPQVVSYRFAQPDLEALRDAIVRARAAST</sequence>
<evidence type="ECO:0000256" key="8">
    <source>
        <dbReference type="ARBA" id="ARBA00022840"/>
    </source>
</evidence>
<dbReference type="Gene3D" id="1.10.10.160">
    <property type="match status" value="1"/>
</dbReference>
<dbReference type="Pfam" id="PF00580">
    <property type="entry name" value="UvrD-helicase"/>
    <property type="match status" value="1"/>
</dbReference>
<dbReference type="GO" id="GO:0003677">
    <property type="term" value="F:DNA binding"/>
    <property type="evidence" value="ECO:0007669"/>
    <property type="project" value="UniProtKB-KW"/>
</dbReference>
<dbReference type="EC" id="5.6.2.4" evidence="13"/>
<dbReference type="Pfam" id="PF13361">
    <property type="entry name" value="UvrD_C"/>
    <property type="match status" value="1"/>
</dbReference>
<evidence type="ECO:0000256" key="13">
    <source>
        <dbReference type="ARBA" id="ARBA00034808"/>
    </source>
</evidence>
<feature type="domain" description="UvrD-like helicase C-terminal" evidence="17">
    <location>
        <begin position="457"/>
        <end position="734"/>
    </location>
</feature>
<evidence type="ECO:0000256" key="10">
    <source>
        <dbReference type="ARBA" id="ARBA00023204"/>
    </source>
</evidence>
<evidence type="ECO:0000256" key="6">
    <source>
        <dbReference type="ARBA" id="ARBA00022806"/>
    </source>
</evidence>
<evidence type="ECO:0000256" key="1">
    <source>
        <dbReference type="ARBA" id="ARBA00009922"/>
    </source>
</evidence>
<dbReference type="PANTHER" id="PTHR11070">
    <property type="entry name" value="UVRD / RECB / PCRA DNA HELICASE FAMILY MEMBER"/>
    <property type="match status" value="1"/>
</dbReference>
<dbReference type="Pfam" id="PF12705">
    <property type="entry name" value="PDDEXK_1"/>
    <property type="match status" value="1"/>
</dbReference>
<dbReference type="Gene3D" id="1.10.486.10">
    <property type="entry name" value="PCRA, domain 4"/>
    <property type="match status" value="1"/>
</dbReference>
<proteinExistence type="inferred from homology"/>
<evidence type="ECO:0000256" key="5">
    <source>
        <dbReference type="ARBA" id="ARBA00022801"/>
    </source>
</evidence>
<dbReference type="InterPro" id="IPR000212">
    <property type="entry name" value="DNA_helicase_UvrD/REP"/>
</dbReference>
<evidence type="ECO:0000256" key="4">
    <source>
        <dbReference type="ARBA" id="ARBA00022763"/>
    </source>
</evidence>
<evidence type="ECO:0000256" key="7">
    <source>
        <dbReference type="ARBA" id="ARBA00022839"/>
    </source>
</evidence>
<keyword evidence="7" id="KW-0269">Exonuclease</keyword>
<keyword evidence="11" id="KW-0413">Isomerase</keyword>
<evidence type="ECO:0000256" key="2">
    <source>
        <dbReference type="ARBA" id="ARBA00022722"/>
    </source>
</evidence>
<feature type="binding site" evidence="15">
    <location>
        <begin position="25"/>
        <end position="32"/>
    </location>
    <ligand>
        <name>ATP</name>
        <dbReference type="ChEBI" id="CHEBI:30616"/>
    </ligand>
</feature>
<dbReference type="InterPro" id="IPR011604">
    <property type="entry name" value="PDDEXK-like_dom_sf"/>
</dbReference>
<evidence type="ECO:0000313" key="19">
    <source>
        <dbReference type="Proteomes" id="UP000285258"/>
    </source>
</evidence>
<dbReference type="PROSITE" id="PS51217">
    <property type="entry name" value="UVRD_HELICASE_CTER"/>
    <property type="match status" value="1"/>
</dbReference>
<dbReference type="InterPro" id="IPR027417">
    <property type="entry name" value="P-loop_NTPase"/>
</dbReference>
<evidence type="ECO:0000313" key="18">
    <source>
        <dbReference type="EMBL" id="ROT87886.1"/>
    </source>
</evidence>
<comment type="similarity">
    <text evidence="1">Belongs to the helicase family. UvrD subfamily.</text>
</comment>
<evidence type="ECO:0000256" key="12">
    <source>
        <dbReference type="ARBA" id="ARBA00034617"/>
    </source>
</evidence>
<evidence type="ECO:0000256" key="15">
    <source>
        <dbReference type="PROSITE-ProRule" id="PRU00560"/>
    </source>
</evidence>
<organism evidence="18 19">
    <name type="scientific">Gordonibacter urolithinfaciens</name>
    <dbReference type="NCBI Taxonomy" id="1335613"/>
    <lineage>
        <taxon>Bacteria</taxon>
        <taxon>Bacillati</taxon>
        <taxon>Actinomycetota</taxon>
        <taxon>Coriobacteriia</taxon>
        <taxon>Eggerthellales</taxon>
        <taxon>Eggerthellaceae</taxon>
        <taxon>Gordonibacter</taxon>
    </lineage>
</organism>
<dbReference type="InterPro" id="IPR038726">
    <property type="entry name" value="PDDEXK_AddAB-type"/>
</dbReference>
<evidence type="ECO:0000256" key="11">
    <source>
        <dbReference type="ARBA" id="ARBA00023235"/>
    </source>
</evidence>
<dbReference type="EMBL" id="QIBW01000033">
    <property type="protein sequence ID" value="ROT87886.1"/>
    <property type="molecule type" value="Genomic_DNA"/>
</dbReference>
<dbReference type="GO" id="GO:0005524">
    <property type="term" value="F:ATP binding"/>
    <property type="evidence" value="ECO:0007669"/>
    <property type="project" value="UniProtKB-UniRule"/>
</dbReference>
<keyword evidence="4" id="KW-0227">DNA damage</keyword>
<feature type="domain" description="UvrD-like helicase ATP-binding" evidence="16">
    <location>
        <begin position="4"/>
        <end position="430"/>
    </location>
</feature>
<keyword evidence="5 15" id="KW-0378">Hydrolase</keyword>
<comment type="caution">
    <text evidence="18">The sequence shown here is derived from an EMBL/GenBank/DDBJ whole genome shotgun (WGS) entry which is preliminary data.</text>
</comment>
<accession>A0A423UGP3</accession>
<dbReference type="InterPro" id="IPR014016">
    <property type="entry name" value="UvrD-like_ATP-bd"/>
</dbReference>
<dbReference type="Gene3D" id="3.90.320.10">
    <property type="match status" value="1"/>
</dbReference>
<dbReference type="PROSITE" id="PS51198">
    <property type="entry name" value="UVRD_HELICASE_ATP_BIND"/>
    <property type="match status" value="1"/>
</dbReference>
<dbReference type="SUPFAM" id="SSF52980">
    <property type="entry name" value="Restriction endonuclease-like"/>
    <property type="match status" value="1"/>
</dbReference>